<dbReference type="Proteomes" id="UP000286415">
    <property type="component" value="Unassembled WGS sequence"/>
</dbReference>
<comment type="caution">
    <text evidence="1">The sequence shown here is derived from an EMBL/GenBank/DDBJ whole genome shotgun (WGS) entry which is preliminary data.</text>
</comment>
<dbReference type="OrthoDB" id="6227366at2759"/>
<evidence type="ECO:0000313" key="2">
    <source>
        <dbReference type="Proteomes" id="UP000286415"/>
    </source>
</evidence>
<sequence length="173" mass="18900">MFATSACFSEIHSFANKFGLASDSPGTQLNLSCVAGARWFKWLEHEFTDRKVRGSNPTSASQLPLSRLGQPGSIPALVQPSGGMAVKHRRGVATERFVSQKDFGRLYNSLREMAQWLERGFTDRKVRGSNPTSAARLLLSRLGHLGIIQALVLLSRGLTAGHRKGVAAERLPL</sequence>
<proteinExistence type="predicted"/>
<dbReference type="EMBL" id="NIRI02000056">
    <property type="protein sequence ID" value="KAG5442696.1"/>
    <property type="molecule type" value="Genomic_DNA"/>
</dbReference>
<reference evidence="1 2" key="1">
    <citation type="journal article" date="2018" name="Biotechnol. Adv.">
        <title>Improved genomic resources and new bioinformatic workflow for the carcinogenic parasite Clonorchis sinensis: Biotechnological implications.</title>
        <authorList>
            <person name="Wang D."/>
            <person name="Korhonen P.K."/>
            <person name="Gasser R.B."/>
            <person name="Young N.D."/>
        </authorList>
    </citation>
    <scope>NUCLEOTIDE SEQUENCE [LARGE SCALE GENOMIC DNA]</scope>
    <source>
        <strain evidence="1">Cs-k2</strain>
    </source>
</reference>
<reference evidence="1 2" key="2">
    <citation type="journal article" date="2021" name="Genomics">
        <title>High-quality reference genome for Clonorchis sinensis.</title>
        <authorList>
            <person name="Young N.D."/>
            <person name="Stroehlein A.J."/>
            <person name="Kinkar L."/>
            <person name="Wang T."/>
            <person name="Sohn W.M."/>
            <person name="Chang B.C.H."/>
            <person name="Kaur P."/>
            <person name="Weisz D."/>
            <person name="Dudchenko O."/>
            <person name="Aiden E.L."/>
            <person name="Korhonen P.K."/>
            <person name="Gasser R.B."/>
        </authorList>
    </citation>
    <scope>NUCLEOTIDE SEQUENCE [LARGE SCALE GENOMIC DNA]</scope>
    <source>
        <strain evidence="1">Cs-k2</strain>
    </source>
</reference>
<protein>
    <submittedName>
        <fullName evidence="1">Uncharacterized protein</fullName>
    </submittedName>
</protein>
<gene>
    <name evidence="1" type="ORF">CSKR_108001</name>
</gene>
<name>A0A3R7G087_CLOSI</name>
<keyword evidence="2" id="KW-1185">Reference proteome</keyword>
<accession>A0A3R7G087</accession>
<evidence type="ECO:0000313" key="1">
    <source>
        <dbReference type="EMBL" id="KAG5442696.1"/>
    </source>
</evidence>
<organism evidence="1 2">
    <name type="scientific">Clonorchis sinensis</name>
    <name type="common">Chinese liver fluke</name>
    <dbReference type="NCBI Taxonomy" id="79923"/>
    <lineage>
        <taxon>Eukaryota</taxon>
        <taxon>Metazoa</taxon>
        <taxon>Spiralia</taxon>
        <taxon>Lophotrochozoa</taxon>
        <taxon>Platyhelminthes</taxon>
        <taxon>Trematoda</taxon>
        <taxon>Digenea</taxon>
        <taxon>Opisthorchiida</taxon>
        <taxon>Opisthorchiata</taxon>
        <taxon>Opisthorchiidae</taxon>
        <taxon>Clonorchis</taxon>
    </lineage>
</organism>
<dbReference type="AlphaFoldDB" id="A0A3R7G087"/>
<dbReference type="InParanoid" id="A0A3R7G087"/>